<dbReference type="InterPro" id="IPR001268">
    <property type="entry name" value="NADH_UbQ_OxRdtase_30kDa_su"/>
</dbReference>
<dbReference type="SUPFAM" id="SSF143243">
    <property type="entry name" value="Nqo5-like"/>
    <property type="match status" value="1"/>
</dbReference>
<evidence type="ECO:0000256" key="2">
    <source>
        <dbReference type="ARBA" id="ARBA00022448"/>
    </source>
</evidence>
<dbReference type="eggNOG" id="arCOG01551">
    <property type="taxonomic scope" value="Archaea"/>
</dbReference>
<keyword evidence="4" id="KW-0560">Oxidoreductase</keyword>
<sequence length="168" mass="19362">MKFMAQTVQSILNSIFSQVQSKFKVTGKVESDKRASIQVDKSQIVEVAGFLKSLGFDHVKSVTAIDYPDAQEFEVVYHISSYSNIDLAKTIVALRTRVKYDDPKLPSLYKIWESVWTGERETYEMYGIIFDGHPDLRRLFLPEDFEGVYPMRKSYKIKTEGLFVDKPS</sequence>
<dbReference type="PANTHER" id="PTHR10884:SF14">
    <property type="entry name" value="NADH DEHYDROGENASE [UBIQUINONE] IRON-SULFUR PROTEIN 3, MITOCHONDRIAL"/>
    <property type="match status" value="1"/>
</dbReference>
<dbReference type="NCBIfam" id="TIGR01961">
    <property type="entry name" value="NuoC_fam"/>
    <property type="match status" value="1"/>
</dbReference>
<evidence type="ECO:0000256" key="1">
    <source>
        <dbReference type="ARBA" id="ARBA00007569"/>
    </source>
</evidence>
<dbReference type="GO" id="GO:0016651">
    <property type="term" value="F:oxidoreductase activity, acting on NAD(P)H"/>
    <property type="evidence" value="ECO:0007669"/>
    <property type="project" value="InterPro"/>
</dbReference>
<dbReference type="STRING" id="273063.STK_22170"/>
<evidence type="ECO:0000259" key="3">
    <source>
        <dbReference type="Pfam" id="PF00329"/>
    </source>
</evidence>
<feature type="domain" description="NADH:ubiquinone oxidoreductase 30kDa subunit" evidence="3">
    <location>
        <begin position="37"/>
        <end position="159"/>
    </location>
</feature>
<dbReference type="EMBL" id="BA000023">
    <property type="protein sequence ID" value="BAB67323.1"/>
    <property type="molecule type" value="Genomic_DNA"/>
</dbReference>
<dbReference type="EC" id="1.6.99.3" evidence="4"/>
<dbReference type="NCBIfam" id="NF004734">
    <property type="entry name" value="PRK06074.2-1"/>
    <property type="match status" value="1"/>
</dbReference>
<name>Q96YF4_SULTO</name>
<proteinExistence type="inferred from homology"/>
<gene>
    <name evidence="4" type="primary">nuoC</name>
    <name evidence="4" type="synonym">ST2217</name>
    <name evidence="4" type="ordered locus">STK_22170</name>
</gene>
<dbReference type="PATRIC" id="fig|273063.9.peg.2514"/>
<reference evidence="5" key="1">
    <citation type="journal article" date="2001" name="DNA Res.">
        <title>Complete genome sequence of an aerobic thermoacidophilic Crenarchaeon, Sulfolobus tokodaii strain7.</title>
        <authorList>
            <person name="Kawarabayasi Y."/>
            <person name="Hino Y."/>
            <person name="Horikawa H."/>
            <person name="Jin-no K."/>
            <person name="Takahashi M."/>
            <person name="Sekine M."/>
            <person name="Baba S."/>
            <person name="Ankai A."/>
            <person name="Kosugi H."/>
            <person name="Hosoyama A."/>
            <person name="Fukui S."/>
            <person name="Nagai Y."/>
            <person name="Nishijima K."/>
            <person name="Otsuka R."/>
            <person name="Nakazawa H."/>
            <person name="Takamiya M."/>
            <person name="Kato Y."/>
            <person name="Yoshizawa T."/>
            <person name="Tanaka T."/>
            <person name="Kudoh Y."/>
            <person name="Yamazaki J."/>
            <person name="Kushida N."/>
            <person name="Oguchi A."/>
            <person name="Aoki K."/>
            <person name="Masuda S."/>
            <person name="Yanagii M."/>
            <person name="Nishimura M."/>
            <person name="Yamagishi A."/>
            <person name="Oshima T."/>
            <person name="Kikuchi H."/>
        </authorList>
    </citation>
    <scope>NUCLEOTIDE SEQUENCE [LARGE SCALE GENOMIC DNA]</scope>
    <source>
        <strain evidence="5">DSM 16993 / JCM 10545 / NBRC 100140 / 7</strain>
    </source>
</reference>
<organism evidence="4 5">
    <name type="scientific">Sulfurisphaera tokodaii (strain DSM 16993 / JCM 10545 / NBRC 100140 / 7)</name>
    <name type="common">Sulfolobus tokodaii</name>
    <dbReference type="NCBI Taxonomy" id="273063"/>
    <lineage>
        <taxon>Archaea</taxon>
        <taxon>Thermoproteota</taxon>
        <taxon>Thermoprotei</taxon>
        <taxon>Sulfolobales</taxon>
        <taxon>Sulfolobaceae</taxon>
        <taxon>Sulfurisphaera</taxon>
    </lineage>
</organism>
<evidence type="ECO:0000313" key="5">
    <source>
        <dbReference type="Proteomes" id="UP000001015"/>
    </source>
</evidence>
<dbReference type="Proteomes" id="UP000001015">
    <property type="component" value="Chromosome"/>
</dbReference>
<keyword evidence="2" id="KW-0813">Transport</keyword>
<accession>Q96YF4</accession>
<dbReference type="Pfam" id="PF00329">
    <property type="entry name" value="Complex1_30kDa"/>
    <property type="match status" value="1"/>
</dbReference>
<keyword evidence="5" id="KW-1185">Reference proteome</keyword>
<dbReference type="PANTHER" id="PTHR10884">
    <property type="entry name" value="NADH DEHYDROGENASE UBIQUINONE IRON-SULFUR PROTEIN 3"/>
    <property type="match status" value="1"/>
</dbReference>
<protein>
    <submittedName>
        <fullName evidence="4">NADH-quinone oxidoreductase subunit C</fullName>
        <ecNumber evidence="4">1.6.99.3</ecNumber>
    </submittedName>
</protein>
<dbReference type="InterPro" id="IPR037232">
    <property type="entry name" value="NADH_quin_OxRdtase_su_C/D-like"/>
</dbReference>
<dbReference type="KEGG" id="sto:STK_22170"/>
<dbReference type="Gene3D" id="3.30.460.80">
    <property type="entry name" value="NADH:ubiquinone oxidoreductase, 30kDa subunit"/>
    <property type="match status" value="1"/>
</dbReference>
<evidence type="ECO:0000313" key="4">
    <source>
        <dbReference type="EMBL" id="BAB67323.1"/>
    </source>
</evidence>
<dbReference type="InterPro" id="IPR010218">
    <property type="entry name" value="NADH_DH_suC"/>
</dbReference>
<dbReference type="GO" id="GO:0008137">
    <property type="term" value="F:NADH dehydrogenase (ubiquinone) activity"/>
    <property type="evidence" value="ECO:0007669"/>
    <property type="project" value="InterPro"/>
</dbReference>
<comment type="similarity">
    <text evidence="1">Belongs to the complex I 30 kDa subunit family.</text>
</comment>
<dbReference type="AlphaFoldDB" id="Q96YF4"/>